<dbReference type="AlphaFoldDB" id="A0A846MMV8"/>
<reference evidence="1 2" key="1">
    <citation type="submission" date="2020-03" db="EMBL/GenBank/DDBJ databases">
        <title>Genomic Encyclopedia of Type Strains, Phase IV (KMG-IV): sequencing the most valuable type-strain genomes for metagenomic binning, comparative biology and taxonomic classification.</title>
        <authorList>
            <person name="Goeker M."/>
        </authorList>
    </citation>
    <scope>NUCLEOTIDE SEQUENCE [LARGE SCALE GENOMIC DNA]</scope>
    <source>
        <strain evidence="1 2">DSM 5718</strain>
    </source>
</reference>
<proteinExistence type="predicted"/>
<protein>
    <recommendedName>
        <fullName evidence="3">Secretion system C-terminal sorting domain-containing protein</fullName>
    </recommendedName>
</protein>
<accession>A0A846MMV8</accession>
<dbReference type="InterPro" id="IPR026444">
    <property type="entry name" value="Secre_tail"/>
</dbReference>
<gene>
    <name evidence="1" type="ORF">FHS56_000320</name>
</gene>
<keyword evidence="2" id="KW-1185">Reference proteome</keyword>
<dbReference type="RefSeq" id="WP_166918135.1">
    <property type="nucleotide sequence ID" value="NZ_JAASRN010000001.1"/>
</dbReference>
<evidence type="ECO:0000313" key="2">
    <source>
        <dbReference type="Proteomes" id="UP000537126"/>
    </source>
</evidence>
<sequence>MGKFSTYLLLVIGLAGVAQGGVIVRNHIKHLPPVLANVWVEKNAGETLDIFDPVDFEVQAIGNRRFIVRFYNDTEGVFLRIYDVIGNLVYQERITKKGNYVKEFDMSHARSDVYIVEVGNTKYSTTKRVFLK</sequence>
<organism evidence="1 2">
    <name type="scientific">Thermonema lapsum</name>
    <dbReference type="NCBI Taxonomy" id="28195"/>
    <lineage>
        <taxon>Bacteria</taxon>
        <taxon>Pseudomonadati</taxon>
        <taxon>Bacteroidota</taxon>
        <taxon>Cytophagia</taxon>
        <taxon>Cytophagales</taxon>
        <taxon>Thermonemataceae</taxon>
        <taxon>Thermonema</taxon>
    </lineage>
</organism>
<comment type="caution">
    <text evidence="1">The sequence shown here is derived from an EMBL/GenBank/DDBJ whole genome shotgun (WGS) entry which is preliminary data.</text>
</comment>
<evidence type="ECO:0008006" key="3">
    <source>
        <dbReference type="Google" id="ProtNLM"/>
    </source>
</evidence>
<evidence type="ECO:0000313" key="1">
    <source>
        <dbReference type="EMBL" id="NIK72834.1"/>
    </source>
</evidence>
<dbReference type="NCBIfam" id="TIGR04183">
    <property type="entry name" value="Por_Secre_tail"/>
    <property type="match status" value="1"/>
</dbReference>
<dbReference type="EMBL" id="JAASRN010000001">
    <property type="protein sequence ID" value="NIK72834.1"/>
    <property type="molecule type" value="Genomic_DNA"/>
</dbReference>
<name>A0A846MMV8_9BACT</name>
<dbReference type="Proteomes" id="UP000537126">
    <property type="component" value="Unassembled WGS sequence"/>
</dbReference>